<organism evidence="5 6">
    <name type="scientific">Thermomicrobium roseum (strain ATCC 27502 / DSM 5159 / P-2)</name>
    <dbReference type="NCBI Taxonomy" id="309801"/>
    <lineage>
        <taxon>Bacteria</taxon>
        <taxon>Pseudomonadati</taxon>
        <taxon>Thermomicrobiota</taxon>
        <taxon>Thermomicrobia</taxon>
        <taxon>Thermomicrobiales</taxon>
        <taxon>Thermomicrobiaceae</taxon>
        <taxon>Thermomicrobium</taxon>
    </lineage>
</organism>
<dbReference type="InterPro" id="IPR004482">
    <property type="entry name" value="Mg_chelat-rel"/>
</dbReference>
<dbReference type="SUPFAM" id="SSF54211">
    <property type="entry name" value="Ribosomal protein S5 domain 2-like"/>
    <property type="match status" value="1"/>
</dbReference>
<evidence type="ECO:0000313" key="5">
    <source>
        <dbReference type="EMBL" id="ACM07141.1"/>
    </source>
</evidence>
<dbReference type="InterPro" id="IPR020568">
    <property type="entry name" value="Ribosomal_Su5_D2-typ_SF"/>
</dbReference>
<dbReference type="PANTHER" id="PTHR32039">
    <property type="entry name" value="MAGNESIUM-CHELATASE SUBUNIT CHLI"/>
    <property type="match status" value="1"/>
</dbReference>
<dbReference type="InterPro" id="IPR003593">
    <property type="entry name" value="AAA+_ATPase"/>
</dbReference>
<gene>
    <name evidence="5" type="ordered locus">trd_A0017</name>
</gene>
<dbReference type="NCBIfam" id="TIGR00368">
    <property type="entry name" value="YifB family Mg chelatase-like AAA ATPase"/>
    <property type="match status" value="1"/>
</dbReference>
<feature type="domain" description="AAA+ ATPase" evidence="4">
    <location>
        <begin position="212"/>
        <end position="395"/>
    </location>
</feature>
<dbReference type="Pfam" id="PF13335">
    <property type="entry name" value="Mg_chelatase_C"/>
    <property type="match status" value="1"/>
</dbReference>
<geneLocation type="plasmid" evidence="6">
    <name>Tros</name>
</geneLocation>
<dbReference type="Pfam" id="PF13541">
    <property type="entry name" value="ChlI"/>
    <property type="match status" value="1"/>
</dbReference>
<keyword evidence="3" id="KW-0067">ATP-binding</keyword>
<evidence type="ECO:0000259" key="4">
    <source>
        <dbReference type="SMART" id="SM00382"/>
    </source>
</evidence>
<dbReference type="InterPro" id="IPR027417">
    <property type="entry name" value="P-loop_NTPase"/>
</dbReference>
<keyword evidence="5" id="KW-0614">Plasmid</keyword>
<evidence type="ECO:0000313" key="6">
    <source>
        <dbReference type="Proteomes" id="UP000000447"/>
    </source>
</evidence>
<proteinExistence type="inferred from homology"/>
<dbReference type="Gene3D" id="3.40.50.300">
    <property type="entry name" value="P-loop containing nucleotide triphosphate hydrolases"/>
    <property type="match status" value="1"/>
</dbReference>
<dbReference type="OrthoDB" id="9813147at2"/>
<keyword evidence="2" id="KW-0547">Nucleotide-binding</keyword>
<dbReference type="InterPro" id="IPR025158">
    <property type="entry name" value="Mg_chelat-rel_C"/>
</dbReference>
<evidence type="ECO:0000256" key="3">
    <source>
        <dbReference type="ARBA" id="ARBA00022840"/>
    </source>
</evidence>
<dbReference type="GO" id="GO:0005524">
    <property type="term" value="F:ATP binding"/>
    <property type="evidence" value="ECO:0007669"/>
    <property type="project" value="UniProtKB-KW"/>
</dbReference>
<dbReference type="PANTHER" id="PTHR32039:SF7">
    <property type="entry name" value="COMPETENCE PROTEIN COMM"/>
    <property type="match status" value="1"/>
</dbReference>
<dbReference type="eggNOG" id="COG0606">
    <property type="taxonomic scope" value="Bacteria"/>
</dbReference>
<dbReference type="HOGENOM" id="CLU_026145_1_0_0"/>
<dbReference type="RefSeq" id="WP_012643128.1">
    <property type="nucleotide sequence ID" value="NC_011961.1"/>
</dbReference>
<dbReference type="KEGG" id="tro:trd_A0017"/>
<dbReference type="Pfam" id="PF01078">
    <property type="entry name" value="Mg_chelatase"/>
    <property type="match status" value="1"/>
</dbReference>
<dbReference type="EMBL" id="CP001276">
    <property type="protein sequence ID" value="ACM07141.1"/>
    <property type="molecule type" value="Genomic_DNA"/>
</dbReference>
<dbReference type="Proteomes" id="UP000000447">
    <property type="component" value="Plasmid unnamed"/>
</dbReference>
<comment type="similarity">
    <text evidence="1">Belongs to the Mg-chelatase subunits D/I family. ComM subfamily.</text>
</comment>
<accession>B9L590</accession>
<name>B9L590_THERP</name>
<protein>
    <submittedName>
        <fullName evidence="5">Putative Mg chelatase homolog</fullName>
    </submittedName>
</protein>
<evidence type="ECO:0000256" key="2">
    <source>
        <dbReference type="ARBA" id="ARBA00022741"/>
    </source>
</evidence>
<reference evidence="5 6" key="1">
    <citation type="journal article" date="2009" name="PLoS ONE">
        <title>Complete genome sequence of the aerobic CO-oxidizing thermophile Thermomicrobium roseum.</title>
        <authorList>
            <person name="Wu D."/>
            <person name="Raymond J."/>
            <person name="Wu M."/>
            <person name="Chatterji S."/>
            <person name="Ren Q."/>
            <person name="Graham J.E."/>
            <person name="Bryant D.A."/>
            <person name="Robb F."/>
            <person name="Colman A."/>
            <person name="Tallon L.J."/>
            <person name="Badger J.H."/>
            <person name="Madupu R."/>
            <person name="Ward N.L."/>
            <person name="Eisen J.A."/>
        </authorList>
    </citation>
    <scope>NUCLEOTIDE SEQUENCE [LARGE SCALE GENOMIC DNA]</scope>
    <source>
        <strain evidence="6">ATCC 27502 / DSM 5159 / P-2</strain>
        <plasmid evidence="5">unnamed</plasmid>
    </source>
</reference>
<dbReference type="PRINTS" id="PR01657">
    <property type="entry name" value="MCMFAMILY"/>
</dbReference>
<dbReference type="GO" id="GO:0003677">
    <property type="term" value="F:DNA binding"/>
    <property type="evidence" value="ECO:0007669"/>
    <property type="project" value="InterPro"/>
</dbReference>
<dbReference type="SUPFAM" id="SSF52540">
    <property type="entry name" value="P-loop containing nucleoside triphosphate hydrolases"/>
    <property type="match status" value="1"/>
</dbReference>
<dbReference type="InterPro" id="IPR014721">
    <property type="entry name" value="Ribsml_uS5_D2-typ_fold_subgr"/>
</dbReference>
<dbReference type="InterPro" id="IPR045006">
    <property type="entry name" value="CHLI-like"/>
</dbReference>
<dbReference type="SMART" id="SM00382">
    <property type="entry name" value="AAA"/>
    <property type="match status" value="1"/>
</dbReference>
<keyword evidence="6" id="KW-1185">Reference proteome</keyword>
<sequence>MLACVHSSAVVGLEGVLVEVEVDIGPGNPGLTIVGLPDAAVQEARERVRAAIRNSGARFPLSGRITVNLAPADIRKEGPAYDLPIALGILLASGQVSADLTDTVVLGELSLDGTVRHTAGILPMVGIAREHGLRRAIVPAEDAAEAALVEGIEVIPVQSLNELLAHLDGQAPIAPLPPTPIELGDEPLSGIDFAEIKGQEHVKRGLELAAAGGHNVIAVGPPGAGKTLLARALPTILPPLTREEALEVTRIYSVAGLLPSGSPLIRHRPFRAPHHTISFAGMIGGGAWPRPGEVTLAHRGVLFLDELPEFSPRVLEVLRQPLEDRLVTISRASGAVTFPASFLLVAAMNPCPCGYHGDPVRACRCSPHEVARYQKRISGPLLDRIDIHLPVPRVEFDKLADHRTGEPSAAVRARVEAARAVQQLRFGDSRRLNSEMTPAEIRRYCRLDEAGERLLRTAVERLGLSARGYHRVLKLARTIADLAGAERIAAVHVAEALQYRPQEVG</sequence>
<dbReference type="AlphaFoldDB" id="B9L590"/>
<evidence type="ECO:0000256" key="1">
    <source>
        <dbReference type="ARBA" id="ARBA00006354"/>
    </source>
</evidence>
<dbReference type="Gene3D" id="3.30.230.10">
    <property type="match status" value="1"/>
</dbReference>
<dbReference type="InterPro" id="IPR000523">
    <property type="entry name" value="Mg_chelatse_chII-like_cat_dom"/>
</dbReference>
<dbReference type="InterPro" id="IPR001208">
    <property type="entry name" value="MCM_dom"/>
</dbReference>